<proteinExistence type="predicted"/>
<dbReference type="EMBL" id="KQ947407">
    <property type="protein sequence ID" value="KUJ22118.1"/>
    <property type="molecule type" value="Genomic_DNA"/>
</dbReference>
<dbReference type="InParanoid" id="A0A194XPK5"/>
<dbReference type="STRING" id="149040.A0A194XPK5"/>
<name>A0A194XPK5_MOLSC</name>
<dbReference type="GeneID" id="28816944"/>
<sequence>MGLVIYYFGNGIVGLEAYFTRTSRLLGSRRGCPIYFPLSSKERIDFVWRRVYNKSPVNKAPALIIHTTLGRTCSFGSHVLPGLVQDDKYEWIPFDIRGYVTGFYFECDHLAYNPPDPGIYCMQYSTEPLSSRRGRWLVFIVCSS</sequence>
<dbReference type="AlphaFoldDB" id="A0A194XPK5"/>
<dbReference type="OrthoDB" id="3552637at2759"/>
<organism evidence="1 2">
    <name type="scientific">Mollisia scopiformis</name>
    <name type="common">Conifer needle endophyte fungus</name>
    <name type="synonym">Phialocephala scopiformis</name>
    <dbReference type="NCBI Taxonomy" id="149040"/>
    <lineage>
        <taxon>Eukaryota</taxon>
        <taxon>Fungi</taxon>
        <taxon>Dikarya</taxon>
        <taxon>Ascomycota</taxon>
        <taxon>Pezizomycotina</taxon>
        <taxon>Leotiomycetes</taxon>
        <taxon>Helotiales</taxon>
        <taxon>Mollisiaceae</taxon>
        <taxon>Mollisia</taxon>
    </lineage>
</organism>
<gene>
    <name evidence="1" type="ORF">LY89DRAFT_394580</name>
</gene>
<accession>A0A194XPK5</accession>
<evidence type="ECO:0000313" key="1">
    <source>
        <dbReference type="EMBL" id="KUJ22118.1"/>
    </source>
</evidence>
<dbReference type="KEGG" id="psco:LY89DRAFT_394580"/>
<keyword evidence="2" id="KW-1185">Reference proteome</keyword>
<reference evidence="1 2" key="1">
    <citation type="submission" date="2015-10" db="EMBL/GenBank/DDBJ databases">
        <title>Full genome of DAOMC 229536 Phialocephala scopiformis, a fungal endophyte of spruce producing the potent anti-insectan compound rugulosin.</title>
        <authorList>
            <consortium name="DOE Joint Genome Institute"/>
            <person name="Walker A.K."/>
            <person name="Frasz S.L."/>
            <person name="Seifert K.A."/>
            <person name="Miller J.D."/>
            <person name="Mondo S.J."/>
            <person name="Labutti K."/>
            <person name="Lipzen A."/>
            <person name="Dockter R."/>
            <person name="Kennedy M."/>
            <person name="Grigoriev I.V."/>
            <person name="Spatafora J.W."/>
        </authorList>
    </citation>
    <scope>NUCLEOTIDE SEQUENCE [LARGE SCALE GENOMIC DNA]</scope>
    <source>
        <strain evidence="1 2">CBS 120377</strain>
    </source>
</reference>
<evidence type="ECO:0000313" key="2">
    <source>
        <dbReference type="Proteomes" id="UP000070700"/>
    </source>
</evidence>
<dbReference type="Proteomes" id="UP000070700">
    <property type="component" value="Unassembled WGS sequence"/>
</dbReference>
<dbReference type="RefSeq" id="XP_018076473.1">
    <property type="nucleotide sequence ID" value="XM_018207218.1"/>
</dbReference>
<protein>
    <submittedName>
        <fullName evidence="1">Uncharacterized protein</fullName>
    </submittedName>
</protein>